<evidence type="ECO:0000256" key="8">
    <source>
        <dbReference type="PIRSR" id="PIRSR601088-3"/>
    </source>
</evidence>
<gene>
    <name evidence="12" type="ORF">AN965_02880</name>
</gene>
<sequence>MMLKLVIIGGGSSYTPEIIEGMIDRHDQFPVTEIALVDIEKGKQKLDVISRLAKRMVKKSGKDIMITASLDRRNALKNADFVTSQIRVGGLKAREKDERIPLSYGALGQETNGAGGIFKALRTIPILLEVSKDMAELCPNAWLINFTNPAGMVTEALLKYGSHKRVIGVCNIPFNMRTGVAEILGCQTEDVEIEFIGLNHFVFGRRVLVKGVDYTSIVIERLKDPSNQYSPANIVSEGWSSTFLSSFMMLPNPYHSYYFKGAEMLEKSLKEYWENGTRAEVVQQVEEELFKKYDDKELTEKPTELEKRGGAFYSDAACNVMTSIYTNKGDIQTVNVQNNGTISDLPNDAVIETNAVMGGEGPRPISIGTLPLSIRGIIQLMKNMEELVIEAAVKGDRERLYQALVINPLVREETLAKDLMEELLDAHKEDLPQFYQQV</sequence>
<dbReference type="PANTHER" id="PTHR32092">
    <property type="entry name" value="6-PHOSPHO-BETA-GLUCOSIDASE-RELATED"/>
    <property type="match status" value="1"/>
</dbReference>
<feature type="binding site" evidence="7">
    <location>
        <position position="94"/>
    </location>
    <ligand>
        <name>substrate</name>
    </ligand>
</feature>
<keyword evidence="4 10" id="KW-0520">NAD</keyword>
<keyword evidence="3 10" id="KW-0378">Hydrolase</keyword>
<accession>A0A9D5HZB1</accession>
<dbReference type="AlphaFoldDB" id="A0A9D5HZB1"/>
<evidence type="ECO:0000256" key="10">
    <source>
        <dbReference type="RuleBase" id="RU361152"/>
    </source>
</evidence>
<dbReference type="GO" id="GO:0046872">
    <property type="term" value="F:metal ion binding"/>
    <property type="evidence" value="ECO:0007669"/>
    <property type="project" value="UniProtKB-KW"/>
</dbReference>
<feature type="binding site" evidence="8">
    <location>
        <position position="200"/>
    </location>
    <ligand>
        <name>Mn(2+)</name>
        <dbReference type="ChEBI" id="CHEBI:29035"/>
    </ligand>
</feature>
<evidence type="ECO:0000256" key="6">
    <source>
        <dbReference type="ARBA" id="ARBA00023295"/>
    </source>
</evidence>
<evidence type="ECO:0000256" key="5">
    <source>
        <dbReference type="ARBA" id="ARBA00023211"/>
    </source>
</evidence>
<evidence type="ECO:0000256" key="4">
    <source>
        <dbReference type="ARBA" id="ARBA00023027"/>
    </source>
</evidence>
<dbReference type="PRINTS" id="PR00732">
    <property type="entry name" value="GLHYDRLASE4"/>
</dbReference>
<comment type="cofactor">
    <cofactor evidence="10">
        <name>NAD(+)</name>
        <dbReference type="ChEBI" id="CHEBI:57540"/>
    </cofactor>
    <text evidence="10">Binds 1 NAD(+) per subunit.</text>
</comment>
<dbReference type="SUPFAM" id="SSF51735">
    <property type="entry name" value="NAD(P)-binding Rossmann-fold domains"/>
    <property type="match status" value="1"/>
</dbReference>
<reference evidence="12 13" key="1">
    <citation type="submission" date="2015-09" db="EMBL/GenBank/DDBJ databases">
        <title>Genome sequencing project for genomic taxonomy and phylogenomics of Bacillus-like bacteria.</title>
        <authorList>
            <person name="Liu B."/>
            <person name="Wang J."/>
            <person name="Zhu Y."/>
            <person name="Liu G."/>
            <person name="Chen Q."/>
            <person name="Chen Z."/>
            <person name="Lan J."/>
            <person name="Che J."/>
            <person name="Ge C."/>
            <person name="Shi H."/>
            <person name="Pan Z."/>
            <person name="Liu X."/>
        </authorList>
    </citation>
    <scope>NUCLEOTIDE SEQUENCE [LARGE SCALE GENOMIC DNA]</scope>
    <source>
        <strain evidence="12 13">DSM 19153</strain>
    </source>
</reference>
<keyword evidence="2 8" id="KW-0479">Metal-binding</keyword>
<feature type="binding site" evidence="8">
    <location>
        <position position="170"/>
    </location>
    <ligand>
        <name>Mn(2+)</name>
        <dbReference type="ChEBI" id="CHEBI:29035"/>
    </ligand>
</feature>
<evidence type="ECO:0000256" key="3">
    <source>
        <dbReference type="ARBA" id="ARBA00022801"/>
    </source>
</evidence>
<evidence type="ECO:0000256" key="7">
    <source>
        <dbReference type="PIRSR" id="PIRSR601088-2"/>
    </source>
</evidence>
<comment type="caution">
    <text evidence="12">The sequence shown here is derived from an EMBL/GenBank/DDBJ whole genome shotgun (WGS) entry which is preliminary data.</text>
</comment>
<protein>
    <submittedName>
        <fullName evidence="12">Diacetylchitobiose-6-phosphate hydrolase</fullName>
    </submittedName>
</protein>
<name>A0A9D5HZB1_9BACI</name>
<evidence type="ECO:0000256" key="2">
    <source>
        <dbReference type="ARBA" id="ARBA00022723"/>
    </source>
</evidence>
<keyword evidence="8" id="KW-0408">Iron</keyword>
<dbReference type="EMBL" id="LJJD01000005">
    <property type="protein sequence ID" value="KQL58607.1"/>
    <property type="molecule type" value="Genomic_DNA"/>
</dbReference>
<dbReference type="Proteomes" id="UP000051061">
    <property type="component" value="Unassembled WGS sequence"/>
</dbReference>
<dbReference type="GO" id="GO:0005975">
    <property type="term" value="P:carbohydrate metabolic process"/>
    <property type="evidence" value="ECO:0007669"/>
    <property type="project" value="InterPro"/>
</dbReference>
<evidence type="ECO:0000313" key="12">
    <source>
        <dbReference type="EMBL" id="KQL58607.1"/>
    </source>
</evidence>
<dbReference type="InterPro" id="IPR001088">
    <property type="entry name" value="Glyco_hydro_4"/>
</dbReference>
<dbReference type="Gene3D" id="3.40.50.720">
    <property type="entry name" value="NAD(P)-binding Rossmann-like Domain"/>
    <property type="match status" value="1"/>
</dbReference>
<keyword evidence="13" id="KW-1185">Reference proteome</keyword>
<evidence type="ECO:0000256" key="1">
    <source>
        <dbReference type="ARBA" id="ARBA00010141"/>
    </source>
</evidence>
<dbReference type="GO" id="GO:0004553">
    <property type="term" value="F:hydrolase activity, hydrolyzing O-glycosyl compounds"/>
    <property type="evidence" value="ECO:0007669"/>
    <property type="project" value="InterPro"/>
</dbReference>
<keyword evidence="5 8" id="KW-0464">Manganese</keyword>
<dbReference type="Pfam" id="PF11975">
    <property type="entry name" value="Glyco_hydro_4C"/>
    <property type="match status" value="1"/>
</dbReference>
<keyword evidence="6 10" id="KW-0326">Glycosidase</keyword>
<feature type="domain" description="Glycosyl hydrolase family 4 C-terminal" evidence="11">
    <location>
        <begin position="195"/>
        <end position="410"/>
    </location>
</feature>
<feature type="binding site" evidence="7">
    <location>
        <position position="148"/>
    </location>
    <ligand>
        <name>substrate</name>
    </ligand>
</feature>
<dbReference type="PROSITE" id="PS01324">
    <property type="entry name" value="GLYCOSYL_HYDROL_F4"/>
    <property type="match status" value="1"/>
</dbReference>
<dbReference type="PANTHER" id="PTHR32092:SF5">
    <property type="entry name" value="6-PHOSPHO-BETA-GLUCOSIDASE"/>
    <property type="match status" value="1"/>
</dbReference>
<dbReference type="Pfam" id="PF02056">
    <property type="entry name" value="Glyco_hydro_4"/>
    <property type="match status" value="1"/>
</dbReference>
<dbReference type="GO" id="GO:0016616">
    <property type="term" value="F:oxidoreductase activity, acting on the CH-OH group of donors, NAD or NADP as acceptor"/>
    <property type="evidence" value="ECO:0007669"/>
    <property type="project" value="InterPro"/>
</dbReference>
<dbReference type="CDD" id="cd05296">
    <property type="entry name" value="GH4_P_beta_glucosidase"/>
    <property type="match status" value="1"/>
</dbReference>
<dbReference type="InterPro" id="IPR015955">
    <property type="entry name" value="Lactate_DH/Glyco_Ohase_4_C"/>
</dbReference>
<organism evidence="12 13">
    <name type="scientific">Alkalicoccobacillus plakortidis</name>
    <dbReference type="NCBI Taxonomy" id="444060"/>
    <lineage>
        <taxon>Bacteria</taxon>
        <taxon>Bacillati</taxon>
        <taxon>Bacillota</taxon>
        <taxon>Bacilli</taxon>
        <taxon>Bacillales</taxon>
        <taxon>Bacillaceae</taxon>
        <taxon>Alkalicoccobacillus</taxon>
    </lineage>
</organism>
<evidence type="ECO:0000259" key="11">
    <source>
        <dbReference type="Pfam" id="PF11975"/>
    </source>
</evidence>
<dbReference type="InterPro" id="IPR036291">
    <property type="entry name" value="NAD(P)-bd_dom_sf"/>
</dbReference>
<feature type="site" description="Increases basicity of active site Tyr" evidence="9">
    <location>
        <position position="110"/>
    </location>
</feature>
<dbReference type="SUPFAM" id="SSF56327">
    <property type="entry name" value="LDH C-terminal domain-like"/>
    <property type="match status" value="1"/>
</dbReference>
<proteinExistence type="inferred from homology"/>
<dbReference type="InterPro" id="IPR022616">
    <property type="entry name" value="Glyco_hydro_4_C"/>
</dbReference>
<dbReference type="InterPro" id="IPR019802">
    <property type="entry name" value="GlycHydrolase_4_CS"/>
</dbReference>
<dbReference type="Gene3D" id="3.90.110.10">
    <property type="entry name" value="Lactate dehydrogenase/glycoside hydrolase, family 4, C-terminal"/>
    <property type="match status" value="1"/>
</dbReference>
<comment type="similarity">
    <text evidence="1 10">Belongs to the glycosyl hydrolase 4 family.</text>
</comment>
<keyword evidence="8" id="KW-0533">Nickel</keyword>
<evidence type="ECO:0000256" key="9">
    <source>
        <dbReference type="PIRSR" id="PIRSR601088-4"/>
    </source>
</evidence>
<keyword evidence="8" id="KW-0170">Cobalt</keyword>
<evidence type="ECO:0000313" key="13">
    <source>
        <dbReference type="Proteomes" id="UP000051061"/>
    </source>
</evidence>